<evidence type="ECO:0000256" key="2">
    <source>
        <dbReference type="ARBA" id="ARBA00023002"/>
    </source>
</evidence>
<gene>
    <name evidence="4" type="ORF">NW768_009688</name>
</gene>
<dbReference type="InterPro" id="IPR020843">
    <property type="entry name" value="ER"/>
</dbReference>
<keyword evidence="5" id="KW-1185">Reference proteome</keyword>
<dbReference type="PANTHER" id="PTHR45348:SF5">
    <property type="entry name" value="OXIDOREDUCTASE, PUTATIVE (AFU_ORTHOLOGUE AFUA_8G01420)-RELATED"/>
    <property type="match status" value="1"/>
</dbReference>
<dbReference type="Proteomes" id="UP001152024">
    <property type="component" value="Unassembled WGS sequence"/>
</dbReference>
<dbReference type="PANTHER" id="PTHR45348">
    <property type="entry name" value="HYPOTHETICAL OXIDOREDUCTASE (EUROFUNG)"/>
    <property type="match status" value="1"/>
</dbReference>
<evidence type="ECO:0000313" key="5">
    <source>
        <dbReference type="Proteomes" id="UP001152024"/>
    </source>
</evidence>
<proteinExistence type="inferred from homology"/>
<dbReference type="Gene3D" id="3.40.50.720">
    <property type="entry name" value="NAD(P)-binding Rossmann-like Domain"/>
    <property type="match status" value="1"/>
</dbReference>
<keyword evidence="2" id="KW-0560">Oxidoreductase</keyword>
<accession>A0ABQ8R1X1</accession>
<dbReference type="Gene3D" id="3.90.180.10">
    <property type="entry name" value="Medium-chain alcohol dehydrogenases, catalytic domain"/>
    <property type="match status" value="1"/>
</dbReference>
<sequence length="363" mass="38781">MPTMKQVIGLASTNVECRIESASIPEPSDNQVLIKVVVSGSNPKDWKVPTWSAAYDGPDDGSWQARAKKGMNHGDDIAGVVEEVGKNVITFKKGDRVAAFHEMQSPGGSYAEYALAPEHTTFHIPPSKSFEEAATIPLAALTAAVSLFHHLRLPAPWAPAVKPTPLLIYGASSAVGSFAIKLARNSNIHPIIAVAGKGTAFVETLLDHSKGDIVFDYRNGDEEVVKAIRSHLKAGNYGDVRYGVDPGMGDSSRKVLTEIVASDGAINIVLPSDWDTGAAVKTTTMVGSVHSEVDKNHGDARDLGLVTCRWFTKALQADTFSGHPFEVRDGGLEGVPQALRDLKDGKNSATKYVFRIADTPGIN</sequence>
<comment type="caution">
    <text evidence="4">The sequence shown here is derived from an EMBL/GenBank/DDBJ whole genome shotgun (WGS) entry which is preliminary data.</text>
</comment>
<dbReference type="InterPro" id="IPR047122">
    <property type="entry name" value="Trans-enoyl_RdTase-like"/>
</dbReference>
<evidence type="ECO:0000256" key="1">
    <source>
        <dbReference type="ARBA" id="ARBA00008072"/>
    </source>
</evidence>
<organism evidence="4 5">
    <name type="scientific">Fusarium equiseti</name>
    <name type="common">Fusarium scirpi</name>
    <dbReference type="NCBI Taxonomy" id="61235"/>
    <lineage>
        <taxon>Eukaryota</taxon>
        <taxon>Fungi</taxon>
        <taxon>Dikarya</taxon>
        <taxon>Ascomycota</taxon>
        <taxon>Pezizomycotina</taxon>
        <taxon>Sordariomycetes</taxon>
        <taxon>Hypocreomycetidae</taxon>
        <taxon>Hypocreales</taxon>
        <taxon>Nectriaceae</taxon>
        <taxon>Fusarium</taxon>
        <taxon>Fusarium incarnatum-equiseti species complex</taxon>
    </lineage>
</organism>
<dbReference type="SUPFAM" id="SSF51735">
    <property type="entry name" value="NAD(P)-binding Rossmann-fold domains"/>
    <property type="match status" value="1"/>
</dbReference>
<protein>
    <recommendedName>
        <fullName evidence="3">Enoyl reductase (ER) domain-containing protein</fullName>
    </recommendedName>
</protein>
<dbReference type="EMBL" id="JAOQBH010000017">
    <property type="protein sequence ID" value="KAJ4123160.1"/>
    <property type="molecule type" value="Genomic_DNA"/>
</dbReference>
<evidence type="ECO:0000259" key="3">
    <source>
        <dbReference type="SMART" id="SM00829"/>
    </source>
</evidence>
<dbReference type="SUPFAM" id="SSF50129">
    <property type="entry name" value="GroES-like"/>
    <property type="match status" value="1"/>
</dbReference>
<evidence type="ECO:0000313" key="4">
    <source>
        <dbReference type="EMBL" id="KAJ4123160.1"/>
    </source>
</evidence>
<name>A0ABQ8R1X1_FUSEQ</name>
<dbReference type="SMART" id="SM00829">
    <property type="entry name" value="PKS_ER"/>
    <property type="match status" value="1"/>
</dbReference>
<dbReference type="InterPro" id="IPR011032">
    <property type="entry name" value="GroES-like_sf"/>
</dbReference>
<dbReference type="CDD" id="cd08249">
    <property type="entry name" value="enoyl_reductase_like"/>
    <property type="match status" value="1"/>
</dbReference>
<dbReference type="InterPro" id="IPR036291">
    <property type="entry name" value="NAD(P)-bd_dom_sf"/>
</dbReference>
<comment type="similarity">
    <text evidence="1">Belongs to the zinc-containing alcohol dehydrogenase family.</text>
</comment>
<dbReference type="InterPro" id="IPR013154">
    <property type="entry name" value="ADH-like_N"/>
</dbReference>
<feature type="domain" description="Enoyl reductase (ER)" evidence="3">
    <location>
        <begin position="9"/>
        <end position="354"/>
    </location>
</feature>
<reference evidence="4" key="1">
    <citation type="submission" date="2022-09" db="EMBL/GenBank/DDBJ databases">
        <title>Fusarium specimens isolated from Avocado Roots.</title>
        <authorList>
            <person name="Stajich J."/>
            <person name="Roper C."/>
            <person name="Heimlech-Rivalta G."/>
        </authorList>
    </citation>
    <scope>NUCLEOTIDE SEQUENCE</scope>
    <source>
        <strain evidence="4">CF00095</strain>
    </source>
</reference>
<dbReference type="Pfam" id="PF08240">
    <property type="entry name" value="ADH_N"/>
    <property type="match status" value="1"/>
</dbReference>